<keyword evidence="6" id="KW-1185">Reference proteome</keyword>
<dbReference type="SMART" id="SM00343">
    <property type="entry name" value="ZnF_C2HC"/>
    <property type="match status" value="1"/>
</dbReference>
<dbReference type="PANTHER" id="PTHR47592:SF27">
    <property type="entry name" value="OS08G0421700 PROTEIN"/>
    <property type="match status" value="1"/>
</dbReference>
<feature type="compositionally biased region" description="Polar residues" evidence="3">
    <location>
        <begin position="60"/>
        <end position="79"/>
    </location>
</feature>
<dbReference type="InterPro" id="IPR054722">
    <property type="entry name" value="PolX-like_BBD"/>
</dbReference>
<dbReference type="EMBL" id="DF974338">
    <property type="protein sequence ID" value="GAU47690.1"/>
    <property type="molecule type" value="Genomic_DNA"/>
</dbReference>
<dbReference type="InterPro" id="IPR036875">
    <property type="entry name" value="Znf_CCHC_sf"/>
</dbReference>
<dbReference type="Proteomes" id="UP000242715">
    <property type="component" value="Unassembled WGS sequence"/>
</dbReference>
<dbReference type="SUPFAM" id="SSF52058">
    <property type="entry name" value="L domain-like"/>
    <property type="match status" value="1"/>
</dbReference>
<reference evidence="6" key="1">
    <citation type="journal article" date="2017" name="Front. Plant Sci.">
        <title>Climate Clever Clovers: New Paradigm to Reduce the Environmental Footprint of Ruminants by Breeding Low Methanogenic Forages Utilizing Haplotype Variation.</title>
        <authorList>
            <person name="Kaur P."/>
            <person name="Appels R."/>
            <person name="Bayer P.E."/>
            <person name="Keeble-Gagnere G."/>
            <person name="Wang J."/>
            <person name="Hirakawa H."/>
            <person name="Shirasawa K."/>
            <person name="Vercoe P."/>
            <person name="Stefanova K."/>
            <person name="Durmic Z."/>
            <person name="Nichols P."/>
            <person name="Revell C."/>
            <person name="Isobe S.N."/>
            <person name="Edwards D."/>
            <person name="Erskine W."/>
        </authorList>
    </citation>
    <scope>NUCLEOTIDE SEQUENCE [LARGE SCALE GENOMIC DNA]</scope>
    <source>
        <strain evidence="6">cv. Daliak</strain>
    </source>
</reference>
<dbReference type="Gene3D" id="3.80.10.10">
    <property type="entry name" value="Ribonuclease Inhibitor"/>
    <property type="match status" value="1"/>
</dbReference>
<dbReference type="PROSITE" id="PS50158">
    <property type="entry name" value="ZF_CCHC"/>
    <property type="match status" value="1"/>
</dbReference>
<dbReference type="Pfam" id="PF25597">
    <property type="entry name" value="SH3_retrovirus"/>
    <property type="match status" value="1"/>
</dbReference>
<keyword evidence="1" id="KW-0645">Protease</keyword>
<evidence type="ECO:0000256" key="3">
    <source>
        <dbReference type="SAM" id="MobiDB-lite"/>
    </source>
</evidence>
<feature type="domain" description="CCHC-type" evidence="4">
    <location>
        <begin position="312"/>
        <end position="327"/>
    </location>
</feature>
<keyword evidence="2" id="KW-0479">Metal-binding</keyword>
<dbReference type="Pfam" id="PF14223">
    <property type="entry name" value="Retrotran_gag_2"/>
    <property type="match status" value="1"/>
</dbReference>
<dbReference type="OrthoDB" id="1432107at2759"/>
<evidence type="ECO:0000259" key="4">
    <source>
        <dbReference type="PROSITE" id="PS50158"/>
    </source>
</evidence>
<keyword evidence="2" id="KW-0862">Zinc</keyword>
<dbReference type="GO" id="GO:0003676">
    <property type="term" value="F:nucleic acid binding"/>
    <property type="evidence" value="ECO:0007669"/>
    <property type="project" value="InterPro"/>
</dbReference>
<evidence type="ECO:0000256" key="1">
    <source>
        <dbReference type="ARBA" id="ARBA00022750"/>
    </source>
</evidence>
<keyword evidence="2" id="KW-0863">Zinc-finger</keyword>
<keyword evidence="1" id="KW-0378">Hydrolase</keyword>
<feature type="region of interest" description="Disordered" evidence="3">
    <location>
        <begin position="260"/>
        <end position="305"/>
    </location>
</feature>
<dbReference type="SUPFAM" id="SSF57756">
    <property type="entry name" value="Retrovirus zinc finger-like domains"/>
    <property type="match status" value="1"/>
</dbReference>
<dbReference type="Gene3D" id="4.10.60.10">
    <property type="entry name" value="Zinc finger, CCHC-type"/>
    <property type="match status" value="1"/>
</dbReference>
<dbReference type="GO" id="GO:0008270">
    <property type="term" value="F:zinc ion binding"/>
    <property type="evidence" value="ECO:0007669"/>
    <property type="project" value="UniProtKB-KW"/>
</dbReference>
<dbReference type="CDD" id="cd09272">
    <property type="entry name" value="RNase_HI_RT_Ty1"/>
    <property type="match status" value="1"/>
</dbReference>
<dbReference type="InterPro" id="IPR057670">
    <property type="entry name" value="SH3_retrovirus"/>
</dbReference>
<proteinExistence type="predicted"/>
<dbReference type="Pfam" id="PF22936">
    <property type="entry name" value="Pol_BBD"/>
    <property type="match status" value="1"/>
</dbReference>
<feature type="region of interest" description="Disordered" evidence="3">
    <location>
        <begin position="59"/>
        <end position="85"/>
    </location>
</feature>
<dbReference type="InterPro" id="IPR013103">
    <property type="entry name" value="RVT_2"/>
</dbReference>
<feature type="compositionally biased region" description="Polar residues" evidence="3">
    <location>
        <begin position="272"/>
        <end position="284"/>
    </location>
</feature>
<protein>
    <recommendedName>
        <fullName evidence="4">CCHC-type domain-containing protein</fullName>
    </recommendedName>
</protein>
<dbReference type="InterPro" id="IPR032675">
    <property type="entry name" value="LRR_dom_sf"/>
</dbReference>
<dbReference type="InterPro" id="IPR001878">
    <property type="entry name" value="Znf_CCHC"/>
</dbReference>
<dbReference type="Pfam" id="PF07727">
    <property type="entry name" value="RVT_2"/>
    <property type="match status" value="1"/>
</dbReference>
<evidence type="ECO:0000313" key="6">
    <source>
        <dbReference type="Proteomes" id="UP000242715"/>
    </source>
</evidence>
<feature type="region of interest" description="Disordered" evidence="3">
    <location>
        <begin position="556"/>
        <end position="584"/>
    </location>
</feature>
<dbReference type="InterPro" id="IPR043502">
    <property type="entry name" value="DNA/RNA_pol_sf"/>
</dbReference>
<sequence length="1332" mass="151715">MANEEIIGSSSVGATERPFKFEGNHFKRWQQKMFFFLTLKKCAYVLKDPIPVVPVVPTDASASGTKEQPVNTNGETVSAEQDKGKATAEQLKEKALQIEKERQLWIDNDYVCKNYIINGLEDDLYDYYRTYDTTSDLWEALSKKYDTEEAGVKKYAVSRYLKYQMVDERSVEVQSHELQKIAHEIITEGMPLHEQFQISVIIDKLPPSWKDFKNQLRHKTKEFSIEGLITRLRIEEESQKQDMKEEEKILVVSNNNKKKFSAALKPTGKPLKNQNQSRNQNRVKNGNPVRGHNAKQHQQPPPRNDAVDPFYCFNCWKTGHMSKKCRNPKRPKPANLAHINVNVADEPYTCMITEINMVGGTDGWWIDTGATRHVCYDRAMFKTYTNAENKKVQMGNAHTSDVAGIGDVVLKFTSGKTLILKEVLHVPEMKKNLVSGFLLNKAGFNQSIGADMYTITKNGIFIGKGVPKSKRSESAYEILKKRQPNLSYLRTWGCLVYVRKPDPKRVRLASRAYECVFIGYAANSKAYRFYDLNEKVIIEFNDADFYENKFPFKSRNSGGTEQDKIPESSHVPVIPNADSNDEVETELRRSKRVRVAKDYGPDYATFTLNEDPANLQEALSSMDADLWQEAINDEMDSLESNKTWHLVDLPPGCKPIGCKWILKKKLKPDGTVEKYKARLVAKGFRQRENIDFFDTFSPVTRITSIRVLISIPALYNLIVHQMDVKTAFLNGDLEEEIYMEQPEGFVIHGQETKVCKLDKSLYGLKQAPKQWHEKFDNLMVSNGFRLNESDKCIYYKCDGNICTIICLYVDDMLIFGSNLSAVNNVKSLLGNNFDMKDLGEASVILGIKITRSEKGISLDQSHYVEKILKKYGYFDCKPACTPYDPSVKLFKNTSDSVRQTEYASIIGSLRYATDCTRPDIAYVVGLLCRFTSRPSNEHWHAIERVMRYLKRTMNLGLHYQRFPAVLEGYSDADWNTLSDDSKATSGFIFSIAGGAVSWKSKKQTILAQSTMETEMIALATASEEASWLRCLLSEIPLWEKPMPAVLIHCDSTAAIAKIENRFYNGKRRQIRRKHNTVRELITTGAVRVDHVRTNDTLADPLTKGLAREKVQNTSVKMGLMPALTGYVKVPRHSSPSLMHNLTETFNVMTETTFLNSSGGLLEHDENLEGTCLTGLILRGGDEGRITSFPEGMFTDLTFLRSLTIRNVPKLKELPNQPFNLASLEILKIFWCNELESLPEQNWESLQSLRDLTLWGCKGLRCLPDSIGHLTFLEVLIIHGCPTLDERYKEGTGEDWYKIAHIPNSTMQRFCLDREAPDIHFKYESASRCTTID</sequence>
<evidence type="ECO:0000313" key="5">
    <source>
        <dbReference type="EMBL" id="GAU47690.1"/>
    </source>
</evidence>
<dbReference type="GO" id="GO:0004190">
    <property type="term" value="F:aspartic-type endopeptidase activity"/>
    <property type="evidence" value="ECO:0007669"/>
    <property type="project" value="UniProtKB-KW"/>
</dbReference>
<dbReference type="PANTHER" id="PTHR47592">
    <property type="entry name" value="PBF68 PROTEIN"/>
    <property type="match status" value="1"/>
</dbReference>
<keyword evidence="1" id="KW-0064">Aspartyl protease</keyword>
<gene>
    <name evidence="5" type="ORF">TSUD_245810</name>
</gene>
<name>A0A2Z6PC97_TRISU</name>
<organism evidence="5 6">
    <name type="scientific">Trifolium subterraneum</name>
    <name type="common">Subterranean clover</name>
    <dbReference type="NCBI Taxonomy" id="3900"/>
    <lineage>
        <taxon>Eukaryota</taxon>
        <taxon>Viridiplantae</taxon>
        <taxon>Streptophyta</taxon>
        <taxon>Embryophyta</taxon>
        <taxon>Tracheophyta</taxon>
        <taxon>Spermatophyta</taxon>
        <taxon>Magnoliopsida</taxon>
        <taxon>eudicotyledons</taxon>
        <taxon>Gunneridae</taxon>
        <taxon>Pentapetalae</taxon>
        <taxon>rosids</taxon>
        <taxon>fabids</taxon>
        <taxon>Fabales</taxon>
        <taxon>Fabaceae</taxon>
        <taxon>Papilionoideae</taxon>
        <taxon>50 kb inversion clade</taxon>
        <taxon>NPAAA clade</taxon>
        <taxon>Hologalegina</taxon>
        <taxon>IRL clade</taxon>
        <taxon>Trifolieae</taxon>
        <taxon>Trifolium</taxon>
    </lineage>
</organism>
<dbReference type="SUPFAM" id="SSF56672">
    <property type="entry name" value="DNA/RNA polymerases"/>
    <property type="match status" value="1"/>
</dbReference>
<accession>A0A2Z6PC97</accession>
<evidence type="ECO:0000256" key="2">
    <source>
        <dbReference type="PROSITE-ProRule" id="PRU00047"/>
    </source>
</evidence>